<keyword evidence="4" id="KW-1185">Reference proteome</keyword>
<dbReference type="OrthoDB" id="3437411at2759"/>
<dbReference type="Gene3D" id="1.10.720.30">
    <property type="entry name" value="SAP domain"/>
    <property type="match status" value="1"/>
</dbReference>
<feature type="domain" description="SAP" evidence="2">
    <location>
        <begin position="4"/>
        <end position="38"/>
    </location>
</feature>
<evidence type="ECO:0000313" key="3">
    <source>
        <dbReference type="EMBL" id="KAG4410738.1"/>
    </source>
</evidence>
<dbReference type="PROSITE" id="PS50800">
    <property type="entry name" value="SAP"/>
    <property type="match status" value="1"/>
</dbReference>
<comment type="caution">
    <text evidence="3">The sequence shown here is derived from an EMBL/GenBank/DDBJ whole genome shotgun (WGS) entry which is preliminary data.</text>
</comment>
<feature type="region of interest" description="Disordered" evidence="1">
    <location>
        <begin position="188"/>
        <end position="359"/>
    </location>
</feature>
<dbReference type="SUPFAM" id="SSF68906">
    <property type="entry name" value="SAP domain"/>
    <property type="match status" value="1"/>
</dbReference>
<feature type="compositionally biased region" description="Acidic residues" evidence="1">
    <location>
        <begin position="200"/>
        <end position="245"/>
    </location>
</feature>
<name>A0A8H7T1K8_9HELO</name>
<reference evidence="3" key="1">
    <citation type="submission" date="2021-02" db="EMBL/GenBank/DDBJ databases">
        <title>Genome sequence Cadophora malorum strain M34.</title>
        <authorList>
            <person name="Stefanovic E."/>
            <person name="Vu D."/>
            <person name="Scully C."/>
            <person name="Dijksterhuis J."/>
            <person name="Roader J."/>
            <person name="Houbraken J."/>
        </authorList>
    </citation>
    <scope>NUCLEOTIDE SEQUENCE</scope>
    <source>
        <strain evidence="3">M34</strain>
    </source>
</reference>
<dbReference type="Proteomes" id="UP000664132">
    <property type="component" value="Unassembled WGS sequence"/>
</dbReference>
<evidence type="ECO:0000313" key="4">
    <source>
        <dbReference type="Proteomes" id="UP000664132"/>
    </source>
</evidence>
<feature type="compositionally biased region" description="Polar residues" evidence="1">
    <location>
        <begin position="330"/>
        <end position="343"/>
    </location>
</feature>
<accession>A0A8H7T1K8</accession>
<proteinExistence type="predicted"/>
<feature type="region of interest" description="Disordered" evidence="1">
    <location>
        <begin position="37"/>
        <end position="78"/>
    </location>
</feature>
<evidence type="ECO:0000259" key="2">
    <source>
        <dbReference type="PROSITE" id="PS50800"/>
    </source>
</evidence>
<sequence length="780" mass="88321">MTDFSALKVVELKAELKKRGLPIYGLKEVLVERLEAATSREGDDVQMDESGSEGAKSDNEDKSKEDSKGPIKARGRNEVQGSQFDVVSAFKSKPVTKDSEPVSPLISLAPELFTEILSHVSSPHELANVCLVSTQLYARVVPLLYRKFTYHGIHDDSKILKRFWLTVLWRDDLATCVEELDIGEWGECPKLEDHVGDPYVGDEEEENEDESSEDETEEEEIEEEIEDDQDGGDQKDDDEPWDSQEESIVTIEEGGSDDDEGSYQGNENGENEEDDVDPGNDPSNSLEKMREKYRKKREKAERKSLMAQPMPPYFKISKSDNEDSDFEPSESGSDTDSLASSPESEIELEAGGYLGPEDKESRYEDAYEALKSEASMLGFSYDEFLVDYYKATWDPEKEIDEEELLCNMLPLLKNLKTIYMMPIEMEWYKFPLRGMVAKSLEEGDKPVLAKLEKLYMCSSLQIGPKGHRDYHLELEQFVPYLCLPSLHTLTLLTPTTPINCSDDPDLDLSPYANRSNITSLTLDESELKPRDTFALIAASKTLTYLRWSQDSNCNTSWTGCHAPFHKHITSALVKHKATLTELDLDLRHTYCGTRGHAANPMTTNEGLREMYGQDTGLRAADRDGLLIGSLREFEVLKTLSIDVAALCGHQNWVKSPTPMVELLPPNLYTLTLHVKVKPGPEGTTIFENELWMVKALDLLERKDKFVSGLKVLNVRVSRKVDRWGNQSWVGNEEGEKRLWIELERQCESVGVDFDVKDEEFGTKIPYFVEKSAARNPGRDW</sequence>
<gene>
    <name evidence="3" type="ORF">IFR04_016128</name>
</gene>
<dbReference type="EMBL" id="JAFJYH010000602">
    <property type="protein sequence ID" value="KAG4410738.1"/>
    <property type="molecule type" value="Genomic_DNA"/>
</dbReference>
<dbReference type="InterPro" id="IPR003034">
    <property type="entry name" value="SAP_dom"/>
</dbReference>
<dbReference type="AlphaFoldDB" id="A0A8H7T1K8"/>
<feature type="compositionally biased region" description="Acidic residues" evidence="1">
    <location>
        <begin position="269"/>
        <end position="278"/>
    </location>
</feature>
<dbReference type="InterPro" id="IPR036361">
    <property type="entry name" value="SAP_dom_sf"/>
</dbReference>
<dbReference type="SMART" id="SM00513">
    <property type="entry name" value="SAP"/>
    <property type="match status" value="1"/>
</dbReference>
<evidence type="ECO:0000256" key="1">
    <source>
        <dbReference type="SAM" id="MobiDB-lite"/>
    </source>
</evidence>
<feature type="compositionally biased region" description="Basic and acidic residues" evidence="1">
    <location>
        <begin position="55"/>
        <end position="69"/>
    </location>
</feature>
<protein>
    <recommendedName>
        <fullName evidence="2">SAP domain-containing protein</fullName>
    </recommendedName>
</protein>
<organism evidence="3 4">
    <name type="scientific">Cadophora malorum</name>
    <dbReference type="NCBI Taxonomy" id="108018"/>
    <lineage>
        <taxon>Eukaryota</taxon>
        <taxon>Fungi</taxon>
        <taxon>Dikarya</taxon>
        <taxon>Ascomycota</taxon>
        <taxon>Pezizomycotina</taxon>
        <taxon>Leotiomycetes</taxon>
        <taxon>Helotiales</taxon>
        <taxon>Ploettnerulaceae</taxon>
        <taxon>Cadophora</taxon>
    </lineage>
</organism>
<dbReference type="Pfam" id="PF02037">
    <property type="entry name" value="SAP"/>
    <property type="match status" value="1"/>
</dbReference>